<accession>A0A0B2D7Z0</accession>
<evidence type="ECO:0000313" key="5">
    <source>
        <dbReference type="Proteomes" id="UP000186079"/>
    </source>
</evidence>
<reference evidence="2 4" key="1">
    <citation type="submission" date="2014-11" db="EMBL/GenBank/DDBJ databases">
        <title>Genome sequence of Pseudomonas tuomuerensis JCM 14085.</title>
        <authorList>
            <person name="Shin S.-K."/>
            <person name="Yi H."/>
        </authorList>
    </citation>
    <scope>NUCLEOTIDE SEQUENCE [LARGE SCALE GENOMIC DNA]</scope>
    <source>
        <strain evidence="2 4">JCM 14085</strain>
    </source>
</reference>
<sequence length="179" mass="20319">MFKRLALLLSLAVALAGCAVEVDHYRDQTPPLDLRQYFTGRVDAWGMFQKRSGEVVKRFSVAINGYSRGEQLILEEDFTFSDGSTDRRVWTFTPDGPDHWRGTAHDVVGEGHLQVAGNALRLRYTLRLPVGDSVYDVKLDDWMYLIDEHTLANRSFMTKFGVEVGQITLFFRKRGAEGA</sequence>
<dbReference type="OrthoDB" id="5296954at2"/>
<evidence type="ECO:0000313" key="4">
    <source>
        <dbReference type="Proteomes" id="UP000030980"/>
    </source>
</evidence>
<protein>
    <submittedName>
        <fullName evidence="2">Lipoprotein</fullName>
    </submittedName>
</protein>
<dbReference type="Proteomes" id="UP000186079">
    <property type="component" value="Unassembled WGS sequence"/>
</dbReference>
<evidence type="ECO:0000313" key="2">
    <source>
        <dbReference type="EMBL" id="KHO66170.1"/>
    </source>
</evidence>
<reference evidence="3 5" key="2">
    <citation type="submission" date="2017-01" db="EMBL/GenBank/DDBJ databases">
        <authorList>
            <person name="Mah S.A."/>
            <person name="Swanson W.J."/>
            <person name="Moy G.W."/>
            <person name="Vacquier V.D."/>
        </authorList>
    </citation>
    <scope>NUCLEOTIDE SEQUENCE [LARGE SCALE GENOMIC DNA]</scope>
    <source>
        <strain evidence="3 5">ATCC 29606</strain>
    </source>
</reference>
<keyword evidence="2" id="KW-0449">Lipoprotein</keyword>
<dbReference type="PATRIC" id="fig|706570.3.peg.736"/>
<dbReference type="STRING" id="706570.PT85_00885"/>
<evidence type="ECO:0000256" key="1">
    <source>
        <dbReference type="SAM" id="SignalP"/>
    </source>
</evidence>
<name>A0A0B3BU73_9PSED</name>
<dbReference type="AlphaFoldDB" id="A0A0B3BU73"/>
<accession>A0A0B3BU73</accession>
<dbReference type="PROSITE" id="PS51257">
    <property type="entry name" value="PROKAR_LIPOPROTEIN"/>
    <property type="match status" value="1"/>
</dbReference>
<dbReference type="Proteomes" id="UP000030980">
    <property type="component" value="Unassembled WGS sequence"/>
</dbReference>
<feature type="signal peptide" evidence="1">
    <location>
        <begin position="1"/>
        <end position="19"/>
    </location>
</feature>
<feature type="chain" id="PRO_5015034550" evidence="1">
    <location>
        <begin position="20"/>
        <end position="179"/>
    </location>
</feature>
<dbReference type="RefSeq" id="WP_039560028.1">
    <property type="nucleotide sequence ID" value="NZ_FMUP01000007.1"/>
</dbReference>
<dbReference type="EMBL" id="FTMC01000015">
    <property type="protein sequence ID" value="SIR13769.1"/>
    <property type="molecule type" value="Genomic_DNA"/>
</dbReference>
<gene>
    <name evidence="2" type="ORF">PT85_00885</name>
    <name evidence="3" type="ORF">SAMN05421672_11562</name>
</gene>
<proteinExistence type="predicted"/>
<dbReference type="EMBL" id="JTAK01000001">
    <property type="protein sequence ID" value="KHO66170.1"/>
    <property type="molecule type" value="Genomic_DNA"/>
</dbReference>
<evidence type="ECO:0000313" key="3">
    <source>
        <dbReference type="EMBL" id="SIR13769.1"/>
    </source>
</evidence>
<keyword evidence="4" id="KW-1185">Reference proteome</keyword>
<dbReference type="InterPro" id="IPR024409">
    <property type="entry name" value="DUF3833"/>
</dbReference>
<keyword evidence="1" id="KW-0732">Signal</keyword>
<dbReference type="Pfam" id="PF12915">
    <property type="entry name" value="DUF3833"/>
    <property type="match status" value="1"/>
</dbReference>
<organism evidence="2 4">
    <name type="scientific">Pseudomonas flexibilis</name>
    <dbReference type="NCBI Taxonomy" id="706570"/>
    <lineage>
        <taxon>Bacteria</taxon>
        <taxon>Pseudomonadati</taxon>
        <taxon>Pseudomonadota</taxon>
        <taxon>Gammaproteobacteria</taxon>
        <taxon>Pseudomonadales</taxon>
        <taxon>Pseudomonadaceae</taxon>
        <taxon>Pseudomonas</taxon>
    </lineage>
</organism>